<evidence type="ECO:0000256" key="10">
    <source>
        <dbReference type="ARBA" id="ARBA00030775"/>
    </source>
</evidence>
<evidence type="ECO:0000256" key="4">
    <source>
        <dbReference type="ARBA" id="ARBA00022481"/>
    </source>
</evidence>
<comment type="similarity">
    <text evidence="9">Belongs to the GSP H family.</text>
</comment>
<evidence type="ECO:0000256" key="1">
    <source>
        <dbReference type="ARBA" id="ARBA00004377"/>
    </source>
</evidence>
<evidence type="ECO:0000256" key="7">
    <source>
        <dbReference type="ARBA" id="ARBA00022989"/>
    </source>
</evidence>
<gene>
    <name evidence="13" type="ORF">SAMN05192543_102475</name>
</gene>
<dbReference type="Proteomes" id="UP000199548">
    <property type="component" value="Unassembled WGS sequence"/>
</dbReference>
<evidence type="ECO:0000256" key="6">
    <source>
        <dbReference type="ARBA" id="ARBA00022692"/>
    </source>
</evidence>
<name>A0A1I3GE26_9BURK</name>
<dbReference type="EMBL" id="FOQU01000002">
    <property type="protein sequence ID" value="SFI21667.1"/>
    <property type="molecule type" value="Genomic_DNA"/>
</dbReference>
<evidence type="ECO:0000256" key="2">
    <source>
        <dbReference type="ARBA" id="ARBA00021549"/>
    </source>
</evidence>
<evidence type="ECO:0000256" key="5">
    <source>
        <dbReference type="ARBA" id="ARBA00022519"/>
    </source>
</evidence>
<accession>A0A1I3GE26</accession>
<keyword evidence="6 11" id="KW-0812">Transmembrane</keyword>
<dbReference type="OrthoDB" id="8970652at2"/>
<sequence length="188" mass="19917">MTPHVFPPQAYGGFTLAEMLVVVSLLAALAVLATPSFVAWHVRDQVDARARAMLSTLTYARSEALRRGVRVTVCRIDSAHRCLPVGEACRSGTLDWSCGWAVMAEQPGSTVLSALRVQPGLAAVSVNGTLSNLTFTPPAGQVIGGFRNFDVAPRSILRATQGNNWRRCIRIAAGGRPRISDGACGAAS</sequence>
<proteinExistence type="inferred from homology"/>
<dbReference type="Pfam" id="PF12019">
    <property type="entry name" value="GspH"/>
    <property type="match status" value="1"/>
</dbReference>
<dbReference type="Gene3D" id="3.55.40.10">
    <property type="entry name" value="minor pseudopilin epsh domain"/>
    <property type="match status" value="1"/>
</dbReference>
<evidence type="ECO:0000256" key="8">
    <source>
        <dbReference type="ARBA" id="ARBA00023136"/>
    </source>
</evidence>
<protein>
    <recommendedName>
        <fullName evidence="2">Type II secretion system protein H</fullName>
    </recommendedName>
    <alternativeName>
        <fullName evidence="10">General secretion pathway protein H</fullName>
    </alternativeName>
</protein>
<evidence type="ECO:0000313" key="14">
    <source>
        <dbReference type="Proteomes" id="UP000199548"/>
    </source>
</evidence>
<keyword evidence="3" id="KW-1003">Cell membrane</keyword>
<feature type="domain" description="General secretion pathway GspH" evidence="12">
    <location>
        <begin position="50"/>
        <end position="175"/>
    </location>
</feature>
<dbReference type="GO" id="GO:0015628">
    <property type="term" value="P:protein secretion by the type II secretion system"/>
    <property type="evidence" value="ECO:0007669"/>
    <property type="project" value="InterPro"/>
</dbReference>
<evidence type="ECO:0000256" key="3">
    <source>
        <dbReference type="ARBA" id="ARBA00022475"/>
    </source>
</evidence>
<evidence type="ECO:0000256" key="11">
    <source>
        <dbReference type="SAM" id="Phobius"/>
    </source>
</evidence>
<keyword evidence="4" id="KW-0488">Methylation</keyword>
<keyword evidence="14" id="KW-1185">Reference proteome</keyword>
<keyword evidence="5" id="KW-0997">Cell inner membrane</keyword>
<dbReference type="RefSeq" id="WP_091010105.1">
    <property type="nucleotide sequence ID" value="NZ_CP041745.1"/>
</dbReference>
<dbReference type="InterPro" id="IPR012902">
    <property type="entry name" value="N_methyl_site"/>
</dbReference>
<evidence type="ECO:0000256" key="9">
    <source>
        <dbReference type="ARBA" id="ARBA00025772"/>
    </source>
</evidence>
<dbReference type="GO" id="GO:0015627">
    <property type="term" value="C:type II protein secretion system complex"/>
    <property type="evidence" value="ECO:0007669"/>
    <property type="project" value="InterPro"/>
</dbReference>
<evidence type="ECO:0000313" key="13">
    <source>
        <dbReference type="EMBL" id="SFI21667.1"/>
    </source>
</evidence>
<comment type="subcellular location">
    <subcellularLocation>
        <location evidence="1">Cell inner membrane</location>
        <topology evidence="1">Single-pass membrane protein</topology>
    </subcellularLocation>
</comment>
<dbReference type="NCBIfam" id="TIGR02532">
    <property type="entry name" value="IV_pilin_GFxxxE"/>
    <property type="match status" value="1"/>
</dbReference>
<dbReference type="InterPro" id="IPR022346">
    <property type="entry name" value="T2SS_GspH"/>
</dbReference>
<dbReference type="InterPro" id="IPR045584">
    <property type="entry name" value="Pilin-like"/>
</dbReference>
<dbReference type="GO" id="GO:0005886">
    <property type="term" value="C:plasma membrane"/>
    <property type="evidence" value="ECO:0007669"/>
    <property type="project" value="UniProtKB-SubCell"/>
</dbReference>
<organism evidence="13 14">
    <name type="scientific">Paraburkholderia megapolitana</name>
    <dbReference type="NCBI Taxonomy" id="420953"/>
    <lineage>
        <taxon>Bacteria</taxon>
        <taxon>Pseudomonadati</taxon>
        <taxon>Pseudomonadota</taxon>
        <taxon>Betaproteobacteria</taxon>
        <taxon>Burkholderiales</taxon>
        <taxon>Burkholderiaceae</taxon>
        <taxon>Paraburkholderia</taxon>
    </lineage>
</organism>
<dbReference type="STRING" id="420953.SAMN05192543_102475"/>
<dbReference type="SUPFAM" id="SSF54523">
    <property type="entry name" value="Pili subunits"/>
    <property type="match status" value="1"/>
</dbReference>
<keyword evidence="7 11" id="KW-1133">Transmembrane helix</keyword>
<reference evidence="13 14" key="1">
    <citation type="submission" date="2016-10" db="EMBL/GenBank/DDBJ databases">
        <authorList>
            <person name="de Groot N.N."/>
        </authorList>
    </citation>
    <scope>NUCLEOTIDE SEQUENCE [LARGE SCALE GENOMIC DNA]</scope>
    <source>
        <strain evidence="13 14">LMG 23650</strain>
    </source>
</reference>
<feature type="transmembrane region" description="Helical" evidence="11">
    <location>
        <begin position="20"/>
        <end position="42"/>
    </location>
</feature>
<dbReference type="Pfam" id="PF07963">
    <property type="entry name" value="N_methyl"/>
    <property type="match status" value="1"/>
</dbReference>
<dbReference type="AlphaFoldDB" id="A0A1I3GE26"/>
<keyword evidence="8 11" id="KW-0472">Membrane</keyword>
<evidence type="ECO:0000259" key="12">
    <source>
        <dbReference type="Pfam" id="PF12019"/>
    </source>
</evidence>